<keyword evidence="8" id="KW-0519">Myristate</keyword>
<evidence type="ECO:0000256" key="6">
    <source>
        <dbReference type="ARBA" id="ARBA00022475"/>
    </source>
</evidence>
<evidence type="ECO:0000256" key="15">
    <source>
        <dbReference type="ARBA" id="ARBA00023288"/>
    </source>
</evidence>
<evidence type="ECO:0000256" key="4">
    <source>
        <dbReference type="ARBA" id="ARBA00010290"/>
    </source>
</evidence>
<evidence type="ECO:0000256" key="2">
    <source>
        <dbReference type="ARBA" id="ARBA00004430"/>
    </source>
</evidence>
<dbReference type="InterPro" id="IPR005225">
    <property type="entry name" value="Small_GTP-bd"/>
</dbReference>
<dbReference type="InterPro" id="IPR041839">
    <property type="entry name" value="Arl6"/>
</dbReference>
<sequence>MVSIFQRYPDYSRLCANFCSSKQSQVFNIESVNPDVFNDNHKKYHICPEKIFEKIKDSDNFKYIASVLEDVYIDDFIEQRFLCTAVIVNMGWVITSAKCIASRNQMVKNNLYVRAGSEYWSSDGVVRKIRNIVPHHNIITAIELISSFSSTPSIQPIGFSKKSLFKHYGVAEMYFWPNNDSAPLTRRQKYTSLQVHPAVILTSLNNSGKSTIINHFKHEEDKVSEIVPTVGFNVERFQNENISFTAFDMSGHGRYRDLWEHYYKDCHGIIFVIDSSDRLRLVVVKDELDLLLQHPDICNRKIPILFFANKIDCKESLSSVKIAAGLGLDKIMDKPWNISSSNALTGYGLLEGVEWLTQQIRENIISRN</sequence>
<dbReference type="InterPro" id="IPR024156">
    <property type="entry name" value="Small_GTPase_ARF"/>
</dbReference>
<dbReference type="GO" id="GO:0048731">
    <property type="term" value="P:system development"/>
    <property type="evidence" value="ECO:0007669"/>
    <property type="project" value="UniProtKB-ARBA"/>
</dbReference>
<dbReference type="Pfam" id="PF00025">
    <property type="entry name" value="Arf"/>
    <property type="match status" value="1"/>
</dbReference>
<dbReference type="FunFam" id="3.40.50.300:FF:000457">
    <property type="entry name" value="ADP-ribosylation factor-like protein 6"/>
    <property type="match status" value="1"/>
</dbReference>
<comment type="similarity">
    <text evidence="4">Belongs to the small GTPase superfamily. Arf family.</text>
</comment>
<dbReference type="GO" id="GO:0004252">
    <property type="term" value="F:serine-type endopeptidase activity"/>
    <property type="evidence" value="ECO:0007669"/>
    <property type="project" value="InterPro"/>
</dbReference>
<evidence type="ECO:0000256" key="10">
    <source>
        <dbReference type="ARBA" id="ARBA00022794"/>
    </source>
</evidence>
<evidence type="ECO:0000256" key="16">
    <source>
        <dbReference type="PIRSR" id="PIRSR606689-1"/>
    </source>
</evidence>
<organism evidence="19 20">
    <name type="scientific">Aquatica leii</name>
    <dbReference type="NCBI Taxonomy" id="1421715"/>
    <lineage>
        <taxon>Eukaryota</taxon>
        <taxon>Metazoa</taxon>
        <taxon>Ecdysozoa</taxon>
        <taxon>Arthropoda</taxon>
        <taxon>Hexapoda</taxon>
        <taxon>Insecta</taxon>
        <taxon>Pterygota</taxon>
        <taxon>Neoptera</taxon>
        <taxon>Endopterygota</taxon>
        <taxon>Coleoptera</taxon>
        <taxon>Polyphaga</taxon>
        <taxon>Elateriformia</taxon>
        <taxon>Elateroidea</taxon>
        <taxon>Lampyridae</taxon>
        <taxon>Luciolinae</taxon>
        <taxon>Aquatica</taxon>
    </lineage>
</organism>
<dbReference type="GO" id="GO:0003924">
    <property type="term" value="F:GTPase activity"/>
    <property type="evidence" value="ECO:0007669"/>
    <property type="project" value="InterPro"/>
</dbReference>
<protein>
    <recommendedName>
        <fullName evidence="5">ADP-ribosylation factor-like protein 6</fullName>
    </recommendedName>
</protein>
<evidence type="ECO:0000259" key="18">
    <source>
        <dbReference type="Pfam" id="PF00089"/>
    </source>
</evidence>
<reference evidence="20" key="1">
    <citation type="submission" date="2023-01" db="EMBL/GenBank/DDBJ databases">
        <title>Key to firefly adult light organ development and bioluminescence: homeobox transcription factors regulate luciferase expression and transportation to peroxisome.</title>
        <authorList>
            <person name="Fu X."/>
        </authorList>
    </citation>
    <scope>NUCLEOTIDE SEQUENCE [LARGE SCALE GENOMIC DNA]</scope>
</reference>
<dbReference type="GO" id="GO:0046872">
    <property type="term" value="F:metal ion binding"/>
    <property type="evidence" value="ECO:0007669"/>
    <property type="project" value="UniProtKB-KW"/>
</dbReference>
<keyword evidence="17" id="KW-0460">Magnesium</keyword>
<dbReference type="InterPro" id="IPR006689">
    <property type="entry name" value="Small_GTPase_ARF/SAR"/>
</dbReference>
<dbReference type="EMBL" id="JARPUR010000001">
    <property type="protein sequence ID" value="KAK4884854.1"/>
    <property type="molecule type" value="Genomic_DNA"/>
</dbReference>
<evidence type="ECO:0000256" key="9">
    <source>
        <dbReference type="ARBA" id="ARBA00022741"/>
    </source>
</evidence>
<keyword evidence="14" id="KW-0966">Cell projection</keyword>
<evidence type="ECO:0000256" key="13">
    <source>
        <dbReference type="ARBA" id="ARBA00023212"/>
    </source>
</evidence>
<feature type="binding site" evidence="16">
    <location>
        <position position="251"/>
    </location>
    <ligand>
        <name>GTP</name>
        <dbReference type="ChEBI" id="CHEBI:37565"/>
    </ligand>
</feature>
<evidence type="ECO:0000313" key="20">
    <source>
        <dbReference type="Proteomes" id="UP001353858"/>
    </source>
</evidence>
<keyword evidence="11 16" id="KW-0342">GTP-binding</keyword>
<evidence type="ECO:0000313" key="19">
    <source>
        <dbReference type="EMBL" id="KAK4884854.1"/>
    </source>
</evidence>
<dbReference type="GO" id="GO:0016192">
    <property type="term" value="P:vesicle-mediated transport"/>
    <property type="evidence" value="ECO:0007669"/>
    <property type="project" value="UniProtKB-ARBA"/>
</dbReference>
<dbReference type="GO" id="GO:0030030">
    <property type="term" value="P:cell projection organization"/>
    <property type="evidence" value="ECO:0007669"/>
    <property type="project" value="UniProtKB-KW"/>
</dbReference>
<evidence type="ECO:0000256" key="11">
    <source>
        <dbReference type="ARBA" id="ARBA00023134"/>
    </source>
</evidence>
<keyword evidence="9 16" id="KW-0547">Nucleotide-binding</keyword>
<keyword evidence="10" id="KW-0970">Cilium biogenesis/degradation</keyword>
<dbReference type="SMART" id="SM00177">
    <property type="entry name" value="ARF"/>
    <property type="match status" value="1"/>
</dbReference>
<keyword evidence="15" id="KW-0449">Lipoprotein</keyword>
<evidence type="ECO:0000256" key="17">
    <source>
        <dbReference type="PIRSR" id="PIRSR606689-2"/>
    </source>
</evidence>
<evidence type="ECO:0000256" key="7">
    <source>
        <dbReference type="ARBA" id="ARBA00022490"/>
    </source>
</evidence>
<feature type="domain" description="Peptidase S1" evidence="18">
    <location>
        <begin position="80"/>
        <end position="161"/>
    </location>
</feature>
<keyword evidence="17" id="KW-0479">Metal-binding</keyword>
<dbReference type="InterPro" id="IPR043504">
    <property type="entry name" value="Peptidase_S1_PA_chymotrypsin"/>
</dbReference>
<dbReference type="NCBIfam" id="TIGR00231">
    <property type="entry name" value="small_GTP"/>
    <property type="match status" value="1"/>
</dbReference>
<evidence type="ECO:0000256" key="1">
    <source>
        <dbReference type="ARBA" id="ARBA00004120"/>
    </source>
</evidence>
<dbReference type="PANTHER" id="PTHR11711">
    <property type="entry name" value="ADP RIBOSYLATION FACTOR-RELATED"/>
    <property type="match status" value="1"/>
</dbReference>
<dbReference type="GO" id="GO:0051649">
    <property type="term" value="P:establishment of localization in cell"/>
    <property type="evidence" value="ECO:0007669"/>
    <property type="project" value="UniProtKB-ARBA"/>
</dbReference>
<dbReference type="PROSITE" id="PS51419">
    <property type="entry name" value="RAB"/>
    <property type="match status" value="1"/>
</dbReference>
<dbReference type="PRINTS" id="PR00328">
    <property type="entry name" value="SAR1GTPBP"/>
</dbReference>
<dbReference type="Gene3D" id="3.40.50.300">
    <property type="entry name" value="P-loop containing nucleotide triphosphate hydrolases"/>
    <property type="match status" value="1"/>
</dbReference>
<keyword evidence="6" id="KW-1003">Cell membrane</keyword>
<dbReference type="Proteomes" id="UP001353858">
    <property type="component" value="Unassembled WGS sequence"/>
</dbReference>
<keyword evidence="13" id="KW-0206">Cytoskeleton</keyword>
<keyword evidence="7" id="KW-0963">Cytoplasm</keyword>
<dbReference type="InterPro" id="IPR001254">
    <property type="entry name" value="Trypsin_dom"/>
</dbReference>
<dbReference type="SUPFAM" id="SSF50494">
    <property type="entry name" value="Trypsin-like serine proteases"/>
    <property type="match status" value="1"/>
</dbReference>
<dbReference type="InterPro" id="IPR009003">
    <property type="entry name" value="Peptidase_S1_PA"/>
</dbReference>
<feature type="binding site" evidence="17">
    <location>
        <position position="210"/>
    </location>
    <ligand>
        <name>Mg(2+)</name>
        <dbReference type="ChEBI" id="CHEBI:18420"/>
    </ligand>
</feature>
<evidence type="ECO:0000256" key="12">
    <source>
        <dbReference type="ARBA" id="ARBA00023136"/>
    </source>
</evidence>
<feature type="binding site" evidence="16">
    <location>
        <begin position="309"/>
        <end position="312"/>
    </location>
    <ligand>
        <name>GTP</name>
        <dbReference type="ChEBI" id="CHEBI:37565"/>
    </ligand>
</feature>
<evidence type="ECO:0000256" key="5">
    <source>
        <dbReference type="ARBA" id="ARBA00019766"/>
    </source>
</evidence>
<dbReference type="SMART" id="SM00178">
    <property type="entry name" value="SAR"/>
    <property type="match status" value="1"/>
</dbReference>
<dbReference type="GO" id="GO:0005930">
    <property type="term" value="C:axoneme"/>
    <property type="evidence" value="ECO:0007669"/>
    <property type="project" value="UniProtKB-SubCell"/>
</dbReference>
<dbReference type="AlphaFoldDB" id="A0AAN7Q3P9"/>
<gene>
    <name evidence="19" type="ORF">RN001_001125</name>
</gene>
<dbReference type="Pfam" id="PF00089">
    <property type="entry name" value="Trypsin"/>
    <property type="match status" value="1"/>
</dbReference>
<dbReference type="PROSITE" id="PS51417">
    <property type="entry name" value="ARF"/>
    <property type="match status" value="1"/>
</dbReference>
<dbReference type="GO" id="GO:0006508">
    <property type="term" value="P:proteolysis"/>
    <property type="evidence" value="ECO:0007669"/>
    <property type="project" value="InterPro"/>
</dbReference>
<keyword evidence="12" id="KW-0472">Membrane</keyword>
<proteinExistence type="inferred from homology"/>
<evidence type="ECO:0000256" key="3">
    <source>
        <dbReference type="ARBA" id="ARBA00004522"/>
    </source>
</evidence>
<dbReference type="GO" id="GO:0060170">
    <property type="term" value="C:ciliary membrane"/>
    <property type="evidence" value="ECO:0007669"/>
    <property type="project" value="UniProtKB-SubCell"/>
</dbReference>
<accession>A0AAN7Q3P9</accession>
<dbReference type="GO" id="GO:0005525">
    <property type="term" value="F:GTP binding"/>
    <property type="evidence" value="ECO:0007669"/>
    <property type="project" value="UniProtKB-KW"/>
</dbReference>
<evidence type="ECO:0000256" key="8">
    <source>
        <dbReference type="ARBA" id="ARBA00022707"/>
    </source>
</evidence>
<dbReference type="InterPro" id="IPR027417">
    <property type="entry name" value="P-loop_NTPase"/>
</dbReference>
<dbReference type="CDD" id="cd04157">
    <property type="entry name" value="Arl6"/>
    <property type="match status" value="1"/>
</dbReference>
<evidence type="ECO:0000256" key="14">
    <source>
        <dbReference type="ARBA" id="ARBA00023273"/>
    </source>
</evidence>
<comment type="caution">
    <text evidence="19">The sequence shown here is derived from an EMBL/GenBank/DDBJ whole genome shotgun (WGS) entry which is preliminary data.</text>
</comment>
<dbReference type="SUPFAM" id="SSF52540">
    <property type="entry name" value="P-loop containing nucleoside triphosphate hydrolases"/>
    <property type="match status" value="1"/>
</dbReference>
<dbReference type="Gene3D" id="2.40.10.10">
    <property type="entry name" value="Trypsin-like serine proteases"/>
    <property type="match status" value="1"/>
</dbReference>
<name>A0AAN7Q3P9_9COLE</name>
<comment type="subcellular location">
    <subcellularLocation>
        <location evidence="3">Cell projection</location>
        <location evidence="3">Cilium membrane</location>
        <topology evidence="3">Peripheral membrane protein</topology>
        <orientation evidence="3">Cytoplasmic side</orientation>
    </subcellularLocation>
    <subcellularLocation>
        <location evidence="2">Cytoplasm</location>
        <location evidence="2">Cytoskeleton</location>
        <location evidence="2">Cilium axoneme</location>
    </subcellularLocation>
    <subcellularLocation>
        <location evidence="1">Cytoplasm</location>
        <location evidence="1">Cytoskeleton</location>
        <location evidence="1">Cilium basal body</location>
    </subcellularLocation>
</comment>
<feature type="binding site" evidence="17">
    <location>
        <position position="229"/>
    </location>
    <ligand>
        <name>Mg(2+)</name>
        <dbReference type="ChEBI" id="CHEBI:18420"/>
    </ligand>
</feature>
<keyword evidence="20" id="KW-1185">Reference proteome</keyword>